<feature type="domain" description="DUF7779" evidence="1">
    <location>
        <begin position="2"/>
        <end position="78"/>
    </location>
</feature>
<protein>
    <recommendedName>
        <fullName evidence="1">DUF7779 domain-containing protein</fullName>
    </recommendedName>
</protein>
<dbReference type="AlphaFoldDB" id="A0A6J8AXH4"/>
<dbReference type="Proteomes" id="UP000507470">
    <property type="component" value="Unassembled WGS sequence"/>
</dbReference>
<keyword evidence="3" id="KW-1185">Reference proteome</keyword>
<evidence type="ECO:0000259" key="1">
    <source>
        <dbReference type="Pfam" id="PF25000"/>
    </source>
</evidence>
<proteinExistence type="predicted"/>
<evidence type="ECO:0000313" key="2">
    <source>
        <dbReference type="EMBL" id="CAC5373485.1"/>
    </source>
</evidence>
<dbReference type="OrthoDB" id="6088515at2759"/>
<dbReference type="EMBL" id="CACVKT020001906">
    <property type="protein sequence ID" value="CAC5373485.1"/>
    <property type="molecule type" value="Genomic_DNA"/>
</dbReference>
<name>A0A6J8AXH4_MYTCO</name>
<reference evidence="2 3" key="1">
    <citation type="submission" date="2020-06" db="EMBL/GenBank/DDBJ databases">
        <authorList>
            <person name="Li R."/>
            <person name="Bekaert M."/>
        </authorList>
    </citation>
    <scope>NUCLEOTIDE SEQUENCE [LARGE SCALE GENOMIC DNA]</scope>
    <source>
        <strain evidence="3">wild</strain>
    </source>
</reference>
<sequence>MQIASLMFADDIPKELLNIGSPLVEDSTLVEILGEEMGCKQIIDILTRFSLFQRVDDTSLSVHRLVQEVFRDNMHDQDRVLILQHAIRMVNKALYSSQSPVDVLHNDALTKGSERESLFKWTKFAANANAIKLIVFNLKKDEIPENQLFFNNEILKIIQTTASYHSIHQRQAIALADQAQMVRIMTTVGIDIKFYNDLTSKQILLLQRDREKILDY</sequence>
<accession>A0A6J8AXH4</accession>
<dbReference type="InterPro" id="IPR056681">
    <property type="entry name" value="DUF7779"/>
</dbReference>
<organism evidence="2 3">
    <name type="scientific">Mytilus coruscus</name>
    <name type="common">Sea mussel</name>
    <dbReference type="NCBI Taxonomy" id="42192"/>
    <lineage>
        <taxon>Eukaryota</taxon>
        <taxon>Metazoa</taxon>
        <taxon>Spiralia</taxon>
        <taxon>Lophotrochozoa</taxon>
        <taxon>Mollusca</taxon>
        <taxon>Bivalvia</taxon>
        <taxon>Autobranchia</taxon>
        <taxon>Pteriomorphia</taxon>
        <taxon>Mytilida</taxon>
        <taxon>Mytiloidea</taxon>
        <taxon>Mytilidae</taxon>
        <taxon>Mytilinae</taxon>
        <taxon>Mytilus</taxon>
    </lineage>
</organism>
<evidence type="ECO:0000313" key="3">
    <source>
        <dbReference type="Proteomes" id="UP000507470"/>
    </source>
</evidence>
<gene>
    <name evidence="2" type="ORF">MCOR_11226</name>
</gene>
<dbReference type="Pfam" id="PF25000">
    <property type="entry name" value="DUF7779"/>
    <property type="match status" value="1"/>
</dbReference>